<gene>
    <name evidence="2" type="ORF">F938_02060</name>
</gene>
<dbReference type="RefSeq" id="WP_005031525.1">
    <property type="nucleotide sequence ID" value="NZ_KB849756.1"/>
</dbReference>
<dbReference type="Proteomes" id="UP000013251">
    <property type="component" value="Unassembled WGS sequence"/>
</dbReference>
<reference evidence="2 3" key="1">
    <citation type="submission" date="2013-02" db="EMBL/GenBank/DDBJ databases">
        <title>The Genome Sequence of Acinetobacter bereziniae CIP 70.12.</title>
        <authorList>
            <consortium name="The Broad Institute Genome Sequencing Platform"/>
            <consortium name="The Broad Institute Genome Sequencing Center for Infectious Disease"/>
            <person name="Cerqueira G."/>
            <person name="Feldgarden M."/>
            <person name="Courvalin P."/>
            <person name="Perichon B."/>
            <person name="Grillot-Courvalin C."/>
            <person name="Clermont D."/>
            <person name="Rocha E."/>
            <person name="Yoon E.-J."/>
            <person name="Nemec A."/>
            <person name="Walker B."/>
            <person name="Young S.K."/>
            <person name="Zeng Q."/>
            <person name="Gargeya S."/>
            <person name="Fitzgerald M."/>
            <person name="Haas B."/>
            <person name="Abouelleil A."/>
            <person name="Alvarado L."/>
            <person name="Arachchi H.M."/>
            <person name="Berlin A.M."/>
            <person name="Chapman S.B."/>
            <person name="Dewar J."/>
            <person name="Goldberg J."/>
            <person name="Griggs A."/>
            <person name="Gujja S."/>
            <person name="Hansen M."/>
            <person name="Howarth C."/>
            <person name="Imamovic A."/>
            <person name="Larimer J."/>
            <person name="McCowan C."/>
            <person name="Murphy C."/>
            <person name="Neiman D."/>
            <person name="Pearson M."/>
            <person name="Priest M."/>
            <person name="Roberts A."/>
            <person name="Saif S."/>
            <person name="Shea T."/>
            <person name="Sisk P."/>
            <person name="Sykes S."/>
            <person name="Wortman J."/>
            <person name="Nusbaum C."/>
            <person name="Birren B."/>
        </authorList>
    </citation>
    <scope>NUCLEOTIDE SEQUENCE [LARGE SCALE GENOMIC DNA]</scope>
    <source>
        <strain evidence="2 3">CIP 70.12</strain>
    </source>
</reference>
<dbReference type="EMBL" id="APQG01000024">
    <property type="protein sequence ID" value="ENV96656.1"/>
    <property type="molecule type" value="Genomic_DNA"/>
</dbReference>
<name>N9DFS9_ACIBZ</name>
<dbReference type="AlphaFoldDB" id="N9DFS9"/>
<accession>N9DFS9</accession>
<proteinExistence type="predicted"/>
<keyword evidence="3" id="KW-1185">Reference proteome</keyword>
<evidence type="ECO:0000313" key="2">
    <source>
        <dbReference type="EMBL" id="ENV96656.1"/>
    </source>
</evidence>
<feature type="transmembrane region" description="Helical" evidence="1">
    <location>
        <begin position="16"/>
        <end position="38"/>
    </location>
</feature>
<dbReference type="HOGENOM" id="CLU_2930507_0_0_6"/>
<protein>
    <submittedName>
        <fullName evidence="2">Uncharacterized protein</fullName>
    </submittedName>
</protein>
<keyword evidence="1" id="KW-0812">Transmembrane</keyword>
<evidence type="ECO:0000256" key="1">
    <source>
        <dbReference type="SAM" id="Phobius"/>
    </source>
</evidence>
<keyword evidence="1" id="KW-1133">Transmembrane helix</keyword>
<sequence>MKNFLNEMTCEISRQIYWSGFANGASIIISIWIGWVVYKYFKNKDCNIKIEISERKEPKM</sequence>
<evidence type="ECO:0000313" key="3">
    <source>
        <dbReference type="Proteomes" id="UP000013251"/>
    </source>
</evidence>
<organism evidence="2 3">
    <name type="scientific">Acinetobacter bereziniae LMG 1003 = CIP 70.12</name>
    <dbReference type="NCBI Taxonomy" id="981324"/>
    <lineage>
        <taxon>Bacteria</taxon>
        <taxon>Pseudomonadati</taxon>
        <taxon>Pseudomonadota</taxon>
        <taxon>Gammaproteobacteria</taxon>
        <taxon>Moraxellales</taxon>
        <taxon>Moraxellaceae</taxon>
        <taxon>Acinetobacter</taxon>
    </lineage>
</organism>
<comment type="caution">
    <text evidence="2">The sequence shown here is derived from an EMBL/GenBank/DDBJ whole genome shotgun (WGS) entry which is preliminary data.</text>
</comment>
<keyword evidence="1" id="KW-0472">Membrane</keyword>